<proteinExistence type="predicted"/>
<sequence>MRSSSKLWLIVSLVSGIATLLLLGGFVYAVHDIVNPASAPGFSSDIGKGTQEPAELPPTGQIGMVVIGDSLAKGTGDDEGKGFGERAVELLQSKAADRDVKLLGNLGINGLLTSGLTDELQEDGVQHVLKEASVILLSIGGNDLFQGAEALESGGDLPTAAELNTSIDQASERLKTIVAQLKQINPAATLVYIGLYNPFSDIEEMRTVGNNGVVRWNTAAQQTLNQYNGTLMIPTYDLFAGNLSAYLSGDHFHPNSDGYEQIAQRIVQSLK</sequence>
<reference evidence="3" key="1">
    <citation type="journal article" date="2019" name="Int. J. Syst. Evol. Microbiol.">
        <title>The Global Catalogue of Microorganisms (GCM) 10K type strain sequencing project: providing services to taxonomists for standard genome sequencing and annotation.</title>
        <authorList>
            <consortium name="The Broad Institute Genomics Platform"/>
            <consortium name="The Broad Institute Genome Sequencing Center for Infectious Disease"/>
            <person name="Wu L."/>
            <person name="Ma J."/>
        </authorList>
    </citation>
    <scope>NUCLEOTIDE SEQUENCE [LARGE SCALE GENOMIC DNA]</scope>
    <source>
        <strain evidence="3">CGMCC 1.15044</strain>
    </source>
</reference>
<dbReference type="Proteomes" id="UP000609323">
    <property type="component" value="Unassembled WGS sequence"/>
</dbReference>
<dbReference type="InterPro" id="IPR051532">
    <property type="entry name" value="Ester_Hydrolysis_Enzymes"/>
</dbReference>
<dbReference type="InterPro" id="IPR036514">
    <property type="entry name" value="SGNH_hydro_sf"/>
</dbReference>
<evidence type="ECO:0000259" key="1">
    <source>
        <dbReference type="Pfam" id="PF13472"/>
    </source>
</evidence>
<accession>A0ABQ1FPI5</accession>
<gene>
    <name evidence="2" type="ORF">GCM10010917_05770</name>
</gene>
<dbReference type="EMBL" id="BMHF01000001">
    <property type="protein sequence ID" value="GGA23850.1"/>
    <property type="molecule type" value="Genomic_DNA"/>
</dbReference>
<comment type="caution">
    <text evidence="2">The sequence shown here is derived from an EMBL/GenBank/DDBJ whole genome shotgun (WGS) entry which is preliminary data.</text>
</comment>
<name>A0ABQ1FPI5_9BACL</name>
<dbReference type="Gene3D" id="3.40.50.1110">
    <property type="entry name" value="SGNH hydrolase"/>
    <property type="match status" value="1"/>
</dbReference>
<feature type="domain" description="SGNH hydrolase-type esterase" evidence="1">
    <location>
        <begin position="66"/>
        <end position="260"/>
    </location>
</feature>
<dbReference type="PANTHER" id="PTHR30383:SF27">
    <property type="entry name" value="SPORE GERMINATION LIPASE LIPC"/>
    <property type="match status" value="1"/>
</dbReference>
<keyword evidence="3" id="KW-1185">Reference proteome</keyword>
<dbReference type="PANTHER" id="PTHR30383">
    <property type="entry name" value="THIOESTERASE 1/PROTEASE 1/LYSOPHOSPHOLIPASE L1"/>
    <property type="match status" value="1"/>
</dbReference>
<protein>
    <submittedName>
        <fullName evidence="2">Lipase/acylhydrolase</fullName>
    </submittedName>
</protein>
<dbReference type="InterPro" id="IPR013830">
    <property type="entry name" value="SGNH_hydro"/>
</dbReference>
<evidence type="ECO:0000313" key="2">
    <source>
        <dbReference type="EMBL" id="GGA23850.1"/>
    </source>
</evidence>
<dbReference type="RefSeq" id="WP_094093240.1">
    <property type="nucleotide sequence ID" value="NZ_BMHF01000001.1"/>
</dbReference>
<dbReference type="Pfam" id="PF13472">
    <property type="entry name" value="Lipase_GDSL_2"/>
    <property type="match status" value="1"/>
</dbReference>
<evidence type="ECO:0000313" key="3">
    <source>
        <dbReference type="Proteomes" id="UP000609323"/>
    </source>
</evidence>
<dbReference type="SUPFAM" id="SSF52266">
    <property type="entry name" value="SGNH hydrolase"/>
    <property type="match status" value="1"/>
</dbReference>
<organism evidence="2 3">
    <name type="scientific">Paenibacillus physcomitrellae</name>
    <dbReference type="NCBI Taxonomy" id="1619311"/>
    <lineage>
        <taxon>Bacteria</taxon>
        <taxon>Bacillati</taxon>
        <taxon>Bacillota</taxon>
        <taxon>Bacilli</taxon>
        <taxon>Bacillales</taxon>
        <taxon>Paenibacillaceae</taxon>
        <taxon>Paenibacillus</taxon>
    </lineage>
</organism>